<dbReference type="InterPro" id="IPR019715">
    <property type="entry name" value="Haemolysin_XhlA"/>
</dbReference>
<evidence type="ECO:0000313" key="3">
    <source>
        <dbReference type="Proteomes" id="UP000195043"/>
    </source>
</evidence>
<dbReference type="STRING" id="1834191.A5886_001794"/>
<keyword evidence="1" id="KW-0812">Transmembrane</keyword>
<comment type="caution">
    <text evidence="2">The sequence shown here is derived from an EMBL/GenBank/DDBJ whole genome shotgun (WGS) entry which is preliminary data.</text>
</comment>
<dbReference type="Proteomes" id="UP000195043">
    <property type="component" value="Unassembled WGS sequence"/>
</dbReference>
<accession>A0A242A6Q3</accession>
<feature type="transmembrane region" description="Helical" evidence="1">
    <location>
        <begin position="54"/>
        <end position="75"/>
    </location>
</feature>
<dbReference type="OrthoDB" id="2186744at2"/>
<evidence type="ECO:0000313" key="2">
    <source>
        <dbReference type="EMBL" id="OTN76715.1"/>
    </source>
</evidence>
<dbReference type="RefSeq" id="WP_086274660.1">
    <property type="nucleotide sequence ID" value="NZ_NGKU01000001.1"/>
</dbReference>
<dbReference type="AlphaFoldDB" id="A0A242A6Q3"/>
<evidence type="ECO:0000256" key="1">
    <source>
        <dbReference type="SAM" id="Phobius"/>
    </source>
</evidence>
<proteinExistence type="predicted"/>
<keyword evidence="1" id="KW-0472">Membrane</keyword>
<dbReference type="Pfam" id="PF10779">
    <property type="entry name" value="XhlA"/>
    <property type="match status" value="1"/>
</dbReference>
<organism evidence="2 3">
    <name type="scientific">Candidatus Enterococcus testudinis</name>
    <dbReference type="NCBI Taxonomy" id="1834191"/>
    <lineage>
        <taxon>Bacteria</taxon>
        <taxon>Bacillati</taxon>
        <taxon>Bacillota</taxon>
        <taxon>Bacilli</taxon>
        <taxon>Lactobacillales</taxon>
        <taxon>Enterococcaceae</taxon>
        <taxon>Enterococcus</taxon>
    </lineage>
</organism>
<gene>
    <name evidence="2" type="ORF">A5886_001794</name>
</gene>
<name>A0A242A6Q3_9ENTE</name>
<evidence type="ECO:0008006" key="4">
    <source>
        <dbReference type="Google" id="ProtNLM"/>
    </source>
</evidence>
<keyword evidence="3" id="KW-1185">Reference proteome</keyword>
<reference evidence="2 3" key="1">
    <citation type="submission" date="2017-05" db="EMBL/GenBank/DDBJ databases">
        <title>The Genome Sequence of Enterococcus sp. 8G7_MSG3316.</title>
        <authorList>
            <consortium name="The Broad Institute Genomics Platform"/>
            <consortium name="The Broad Institute Genomic Center for Infectious Diseases"/>
            <person name="Earl A."/>
            <person name="Manson A."/>
            <person name="Schwartman J."/>
            <person name="Gilmore M."/>
            <person name="Abouelleil A."/>
            <person name="Cao P."/>
            <person name="Chapman S."/>
            <person name="Cusick C."/>
            <person name="Shea T."/>
            <person name="Young S."/>
            <person name="Neafsey D."/>
            <person name="Nusbaum C."/>
            <person name="Birren B."/>
        </authorList>
    </citation>
    <scope>NUCLEOTIDE SEQUENCE [LARGE SCALE GENOMIC DNA]</scope>
    <source>
        <strain evidence="2 3">8G7_MSG3316</strain>
    </source>
</reference>
<keyword evidence="1" id="KW-1133">Transmembrane helix</keyword>
<dbReference type="EMBL" id="NGKU01000001">
    <property type="protein sequence ID" value="OTN76715.1"/>
    <property type="molecule type" value="Genomic_DNA"/>
</dbReference>
<sequence length="77" mass="8988">MSEKEWLLEVLQRLAKIEENTRHIDNISDIARKALSKSRENEKKLIELNDSQKFMWRTVVGIVVSVIVYLITQYLGG</sequence>
<protein>
    <recommendedName>
        <fullName evidence="4">Holin</fullName>
    </recommendedName>
</protein>